<comment type="caution">
    <text evidence="17">The sequence shown here is derived from an EMBL/GenBank/DDBJ whole genome shotgun (WGS) entry which is preliminary data.</text>
</comment>
<comment type="domain">
    <text evidence="13">ValRS has two distinct active sites: one for aminoacylation and one for editing. The misactivated threonine is translocated from the active site to the editing site.</text>
</comment>
<dbReference type="CDD" id="cd00817">
    <property type="entry name" value="ValRS_core"/>
    <property type="match status" value="1"/>
</dbReference>
<dbReference type="InterPro" id="IPR037118">
    <property type="entry name" value="Val-tRNA_synth_C_sf"/>
</dbReference>
<comment type="catalytic activity">
    <reaction evidence="10 13">
        <text>tRNA(Val) + L-valine + ATP = L-valyl-tRNA(Val) + AMP + diphosphate</text>
        <dbReference type="Rhea" id="RHEA:10704"/>
        <dbReference type="Rhea" id="RHEA-COMP:9672"/>
        <dbReference type="Rhea" id="RHEA-COMP:9708"/>
        <dbReference type="ChEBI" id="CHEBI:30616"/>
        <dbReference type="ChEBI" id="CHEBI:33019"/>
        <dbReference type="ChEBI" id="CHEBI:57762"/>
        <dbReference type="ChEBI" id="CHEBI:78442"/>
        <dbReference type="ChEBI" id="CHEBI:78537"/>
        <dbReference type="ChEBI" id="CHEBI:456215"/>
        <dbReference type="EC" id="6.1.1.9"/>
    </reaction>
</comment>
<dbReference type="GO" id="GO:0005524">
    <property type="term" value="F:ATP binding"/>
    <property type="evidence" value="ECO:0007669"/>
    <property type="project" value="UniProtKB-UniRule"/>
</dbReference>
<organism evidence="17 18">
    <name type="scientific">Pectobacterium aquaticum</name>
    <dbReference type="NCBI Taxonomy" id="2204145"/>
    <lineage>
        <taxon>Bacteria</taxon>
        <taxon>Pseudomonadati</taxon>
        <taxon>Pseudomonadota</taxon>
        <taxon>Gammaproteobacteria</taxon>
        <taxon>Enterobacterales</taxon>
        <taxon>Pectobacteriaceae</taxon>
        <taxon>Pectobacterium</taxon>
    </lineage>
</organism>
<dbReference type="SUPFAM" id="SSF52374">
    <property type="entry name" value="Nucleotidylyl transferase"/>
    <property type="match status" value="1"/>
</dbReference>
<feature type="short sequence motif" description="'KMSKS' region" evidence="13">
    <location>
        <begin position="554"/>
        <end position="558"/>
    </location>
</feature>
<gene>
    <name evidence="13" type="primary">valS</name>
    <name evidence="17" type="ORF">DMB84_019230</name>
</gene>
<dbReference type="EC" id="6.1.1.9" evidence="13"/>
<evidence type="ECO:0000256" key="7">
    <source>
        <dbReference type="ARBA" id="ARBA00022917"/>
    </source>
</evidence>
<dbReference type="Pfam" id="PF00133">
    <property type="entry name" value="tRNA-synt_1"/>
    <property type="match status" value="1"/>
</dbReference>
<sequence>METKYNPQDIEQPLYEHWEKQGYFKPHGDTSKESFSIMIPPPNVTGSLHMGHAFQQTIMDTLIRYQRMQGKNTLWQAGTDHAGIATQMVVERKIAAEEGKTRHDYGREAFIDKIWQWKGESGGNITNQMRRLGNSVDWERERFTMDEGLSNAVKEVFVRLYKEDLIYRGKRLVNWDPKLRTAISDLEVENREVKGSMWHLRYPLADGVKTADGKDYLVVATTRPETVLGDTGVAVNPEDPRYKDLIGKEVILPLIGRRIPIVGDEHADMEKGTGCVKITPAHDFNDYEVGKRHQLPMVNILTFDGDIRQSAEIFDTNGEASTAYSSDIPEAFQGLERFAARKALVAAFDELGLLEEIKAHDLTVPYGDRGGVVIEPMLTDQWYVRAAVLAKPAVEAVEDGRIQFVPKQYENMYFSWMRDIQDWCISRQLWWGHRIPAWYDANGNVYVGRTEAEVRSENNLADHVVLNQDEDVLDTWFSSGLWTFSTLGWPEQTPDLKAFHPSSVMVSGFDIIFFWIARMIMLTMHFIKDEDGKSQVPFHTVYMTGLIRDEEGQKMSKSKGNVIDPLDMVDGISLEALLEKRTGNMMQPQLAEKIRKRTEKQFPNGIEPHGTDALRFTLAALASTGRDINWDMKRLEGYRNFCNKLWNASRFVLMNTEDQDCGFGAGEKVLSLADRWILAEFNRTVKAYREALDGYRFDIAANILYEFTWNQFCDWYLELTKPVMNGGSEAELRGTRHTLVTVLEALLRLAHPIIPFITETIWLRVKTLKGISANVRTNESIMLQPFPEFDAAQEDTLALNDLEWIKQAIIAVRNIRAEMNIAPGKPLEVLLRDVTAEAQRRVEENRSFIQTLARLESITLLPAGDKGPVSVTKLIDGAELLIPMAGLIDKAAELDRLTKEVAKIEAEIERIESKLSNEGFVARAPEAVVAKEREKLDGYAVAKAKLLDQHAVIAAL</sequence>
<evidence type="ECO:0000256" key="13">
    <source>
        <dbReference type="HAMAP-Rule" id="MF_02004"/>
    </source>
</evidence>
<comment type="similarity">
    <text evidence="12 13">Belongs to the class-I aminoacyl-tRNA synthetase family. ValS type 1 subfamily.</text>
</comment>
<evidence type="ECO:0000259" key="15">
    <source>
        <dbReference type="Pfam" id="PF08264"/>
    </source>
</evidence>
<feature type="domain" description="Valyl-tRNA synthetase tRNA-binding arm" evidence="16">
    <location>
        <begin position="891"/>
        <end position="949"/>
    </location>
</feature>
<reference evidence="17 18" key="1">
    <citation type="submission" date="2018-11" db="EMBL/GenBank/DDBJ databases">
        <title>Draft genome sequences of proposed Pectobacterium aquaticum sp. nov. isolated in France from fresh water.</title>
        <authorList>
            <person name="Pedron J."/>
            <person name="Barny M.A."/>
        </authorList>
    </citation>
    <scope>NUCLEOTIDE SEQUENCE [LARGE SCALE GENOMIC DNA]</scope>
    <source>
        <strain evidence="17 18">A127-S21-F16</strain>
    </source>
</reference>
<evidence type="ECO:0000256" key="10">
    <source>
        <dbReference type="ARBA" id="ARBA00047552"/>
    </source>
</evidence>
<dbReference type="SUPFAM" id="SSF50677">
    <property type="entry name" value="ValRS/IleRS/LeuRS editing domain"/>
    <property type="match status" value="1"/>
</dbReference>
<keyword evidence="9 13" id="KW-0030">Aminoacyl-tRNA synthetase</keyword>
<dbReference type="NCBIfam" id="NF004349">
    <property type="entry name" value="PRK05729.1"/>
    <property type="match status" value="1"/>
</dbReference>
<accession>A0AA93DPN0</accession>
<dbReference type="GO" id="GO:0004832">
    <property type="term" value="F:valine-tRNA ligase activity"/>
    <property type="evidence" value="ECO:0007669"/>
    <property type="project" value="UniProtKB-UniRule"/>
</dbReference>
<dbReference type="InterPro" id="IPR033705">
    <property type="entry name" value="Anticodon_Ia_Val"/>
</dbReference>
<protein>
    <recommendedName>
        <fullName evidence="13">Valine--tRNA ligase</fullName>
        <ecNumber evidence="13">6.1.1.9</ecNumber>
    </recommendedName>
    <alternativeName>
        <fullName evidence="13">Valyl-tRNA synthetase</fullName>
        <shortName evidence="13">ValRS</shortName>
    </alternativeName>
</protein>
<evidence type="ECO:0000256" key="4">
    <source>
        <dbReference type="ARBA" id="ARBA00022598"/>
    </source>
</evidence>
<comment type="subunit">
    <text evidence="2 13">Monomer.</text>
</comment>
<keyword evidence="6 13" id="KW-0067">ATP-binding</keyword>
<name>A0AA93DPN0_9GAMM</name>
<feature type="domain" description="Methionyl/Valyl/Leucyl/Isoleucyl-tRNA synthetase anticodon-binding" evidence="15">
    <location>
        <begin position="674"/>
        <end position="830"/>
    </location>
</feature>
<comment type="domain">
    <text evidence="13">The C-terminal coiled-coil domain is crucial for aminoacylation activity.</text>
</comment>
<dbReference type="GO" id="GO:0005829">
    <property type="term" value="C:cytosol"/>
    <property type="evidence" value="ECO:0007669"/>
    <property type="project" value="TreeGrafter"/>
</dbReference>
<evidence type="ECO:0000313" key="17">
    <source>
        <dbReference type="EMBL" id="RRO12379.1"/>
    </source>
</evidence>
<dbReference type="FunFam" id="3.40.50.620:FF:000032">
    <property type="entry name" value="Valine--tRNA ligase"/>
    <property type="match status" value="1"/>
</dbReference>
<evidence type="ECO:0000256" key="12">
    <source>
        <dbReference type="ARBA" id="ARBA00060830"/>
    </source>
</evidence>
<feature type="short sequence motif" description="'HIGH' region" evidence="13">
    <location>
        <begin position="42"/>
        <end position="52"/>
    </location>
</feature>
<evidence type="ECO:0000259" key="16">
    <source>
        <dbReference type="Pfam" id="PF10458"/>
    </source>
</evidence>
<dbReference type="InterPro" id="IPR019499">
    <property type="entry name" value="Val-tRNA_synth_tRNA-bd"/>
</dbReference>
<dbReference type="Pfam" id="PF10458">
    <property type="entry name" value="Val_tRNA-synt_C"/>
    <property type="match status" value="1"/>
</dbReference>
<evidence type="ECO:0000259" key="14">
    <source>
        <dbReference type="Pfam" id="PF00133"/>
    </source>
</evidence>
<dbReference type="InterPro" id="IPR010978">
    <property type="entry name" value="tRNA-bd_arm"/>
</dbReference>
<evidence type="ECO:0000256" key="6">
    <source>
        <dbReference type="ARBA" id="ARBA00022840"/>
    </source>
</evidence>
<dbReference type="FunFam" id="3.40.50.620:FF:000146">
    <property type="entry name" value="Valine--tRNA ligase"/>
    <property type="match status" value="1"/>
</dbReference>
<dbReference type="Gene3D" id="1.10.730.10">
    <property type="entry name" value="Isoleucyl-tRNA Synthetase, Domain 1"/>
    <property type="match status" value="1"/>
</dbReference>
<dbReference type="PANTHER" id="PTHR11946:SF93">
    <property type="entry name" value="VALINE--TRNA LIGASE, CHLOROPLASTIC_MITOCHONDRIAL 2"/>
    <property type="match status" value="1"/>
</dbReference>
<dbReference type="GO" id="GO:0006438">
    <property type="term" value="P:valyl-tRNA aminoacylation"/>
    <property type="evidence" value="ECO:0007669"/>
    <property type="project" value="UniProtKB-UniRule"/>
</dbReference>
<feature type="binding site" evidence="13">
    <location>
        <position position="557"/>
    </location>
    <ligand>
        <name>ATP</name>
        <dbReference type="ChEBI" id="CHEBI:30616"/>
    </ligand>
</feature>
<feature type="domain" description="Aminoacyl-tRNA synthetase class Ia" evidence="14">
    <location>
        <begin position="14"/>
        <end position="631"/>
    </location>
</feature>
<dbReference type="InterPro" id="IPR009008">
    <property type="entry name" value="Val/Leu/Ile-tRNA-synth_edit"/>
</dbReference>
<dbReference type="CDD" id="cd07962">
    <property type="entry name" value="Anticodon_Ia_Val"/>
    <property type="match status" value="1"/>
</dbReference>
<keyword evidence="4 13" id="KW-0436">Ligase</keyword>
<evidence type="ECO:0000256" key="2">
    <source>
        <dbReference type="ARBA" id="ARBA00011245"/>
    </source>
</evidence>
<dbReference type="PRINTS" id="PR00986">
    <property type="entry name" value="TRNASYNTHVAL"/>
</dbReference>
<evidence type="ECO:0000256" key="5">
    <source>
        <dbReference type="ARBA" id="ARBA00022741"/>
    </source>
</evidence>
<dbReference type="RefSeq" id="WP_116167207.1">
    <property type="nucleotide sequence ID" value="NZ_QHJS02000087.1"/>
</dbReference>
<keyword evidence="8 13" id="KW-0175">Coiled coil</keyword>
<dbReference type="FunFam" id="3.90.740.10:FF:000004">
    <property type="entry name" value="Valine--tRNA ligase"/>
    <property type="match status" value="1"/>
</dbReference>
<dbReference type="Proteomes" id="UP000256540">
    <property type="component" value="Unassembled WGS sequence"/>
</dbReference>
<evidence type="ECO:0000256" key="1">
    <source>
        <dbReference type="ARBA" id="ARBA00004496"/>
    </source>
</evidence>
<dbReference type="SUPFAM" id="SSF46589">
    <property type="entry name" value="tRNA-binding arm"/>
    <property type="match status" value="1"/>
</dbReference>
<comment type="function">
    <text evidence="11 13">Catalyzes the attachment of valine to tRNA(Val). As ValRS can inadvertently accommodate and process structurally similar amino acids such as threonine, to avoid such errors, it has a 'posttransfer' editing activity that hydrolyzes mischarged Thr-tRNA(Val) in a tRNA-dependent manner.</text>
</comment>
<evidence type="ECO:0000313" key="18">
    <source>
        <dbReference type="Proteomes" id="UP000256540"/>
    </source>
</evidence>
<dbReference type="EMBL" id="QHJS02000087">
    <property type="protein sequence ID" value="RRO12379.1"/>
    <property type="molecule type" value="Genomic_DNA"/>
</dbReference>
<dbReference type="GO" id="GO:0002161">
    <property type="term" value="F:aminoacyl-tRNA deacylase activity"/>
    <property type="evidence" value="ECO:0007669"/>
    <property type="project" value="InterPro"/>
</dbReference>
<evidence type="ECO:0000256" key="11">
    <source>
        <dbReference type="ARBA" id="ARBA00055630"/>
    </source>
</evidence>
<dbReference type="Pfam" id="PF08264">
    <property type="entry name" value="Anticodon_1"/>
    <property type="match status" value="1"/>
</dbReference>
<dbReference type="PROSITE" id="PS00178">
    <property type="entry name" value="AA_TRNA_LIGASE_I"/>
    <property type="match status" value="1"/>
</dbReference>
<dbReference type="FunFam" id="3.90.740.10:FF:000003">
    <property type="entry name" value="Valine--tRNA ligase"/>
    <property type="match status" value="1"/>
</dbReference>
<dbReference type="Gene3D" id="3.90.740.10">
    <property type="entry name" value="Valyl/Leucyl/Isoleucyl-tRNA synthetase, editing domain"/>
    <property type="match status" value="2"/>
</dbReference>
<evidence type="ECO:0000256" key="9">
    <source>
        <dbReference type="ARBA" id="ARBA00023146"/>
    </source>
</evidence>
<comment type="subcellular location">
    <subcellularLocation>
        <location evidence="1 13">Cytoplasm</location>
    </subcellularLocation>
</comment>
<dbReference type="NCBIfam" id="TIGR00422">
    <property type="entry name" value="valS"/>
    <property type="match status" value="1"/>
</dbReference>
<feature type="coiled-coil region" evidence="13">
    <location>
        <begin position="887"/>
        <end position="914"/>
    </location>
</feature>
<dbReference type="InterPro" id="IPR002300">
    <property type="entry name" value="aa-tRNA-synth_Ia"/>
</dbReference>
<keyword evidence="7 13" id="KW-0648">Protein biosynthesis</keyword>
<dbReference type="Gene3D" id="1.10.287.380">
    <property type="entry name" value="Valyl-tRNA synthetase, C-terminal domain"/>
    <property type="match status" value="1"/>
</dbReference>
<evidence type="ECO:0000256" key="3">
    <source>
        <dbReference type="ARBA" id="ARBA00022490"/>
    </source>
</evidence>
<dbReference type="FunFam" id="1.10.730.10:FF:000007">
    <property type="entry name" value="Valine--tRNA ligase"/>
    <property type="match status" value="1"/>
</dbReference>
<dbReference type="HAMAP" id="MF_02004">
    <property type="entry name" value="Val_tRNA_synth_type1"/>
    <property type="match status" value="1"/>
</dbReference>
<dbReference type="InterPro" id="IPR002303">
    <property type="entry name" value="Valyl-tRNA_ligase"/>
</dbReference>
<dbReference type="PANTHER" id="PTHR11946">
    <property type="entry name" value="VALYL-TRNA SYNTHETASES"/>
    <property type="match status" value="1"/>
</dbReference>
<dbReference type="InterPro" id="IPR014729">
    <property type="entry name" value="Rossmann-like_a/b/a_fold"/>
</dbReference>
<dbReference type="InterPro" id="IPR013155">
    <property type="entry name" value="M/V/L/I-tRNA-synth_anticd-bd"/>
</dbReference>
<dbReference type="SUPFAM" id="SSF47323">
    <property type="entry name" value="Anticodon-binding domain of a subclass of class I aminoacyl-tRNA synthetases"/>
    <property type="match status" value="1"/>
</dbReference>
<evidence type="ECO:0000256" key="8">
    <source>
        <dbReference type="ARBA" id="ARBA00023054"/>
    </source>
</evidence>
<dbReference type="InterPro" id="IPR009080">
    <property type="entry name" value="tRNAsynth_Ia_anticodon-bd"/>
</dbReference>
<proteinExistence type="inferred from homology"/>
<dbReference type="InterPro" id="IPR001412">
    <property type="entry name" value="aa-tRNA-synth_I_CS"/>
</dbReference>
<keyword evidence="5 13" id="KW-0547">Nucleotide-binding</keyword>
<dbReference type="FunFam" id="1.10.287.380:FF:000001">
    <property type="entry name" value="Valine--tRNA ligase"/>
    <property type="match status" value="1"/>
</dbReference>
<dbReference type="Gene3D" id="3.40.50.620">
    <property type="entry name" value="HUPs"/>
    <property type="match status" value="2"/>
</dbReference>
<keyword evidence="3 13" id="KW-0963">Cytoplasm</keyword>
<dbReference type="AlphaFoldDB" id="A0AA93DPN0"/>